<organism evidence="9 10">
    <name type="scientific">Chlorella vulgaris</name>
    <name type="common">Green alga</name>
    <dbReference type="NCBI Taxonomy" id="3077"/>
    <lineage>
        <taxon>Eukaryota</taxon>
        <taxon>Viridiplantae</taxon>
        <taxon>Chlorophyta</taxon>
        <taxon>core chlorophytes</taxon>
        <taxon>Trebouxiophyceae</taxon>
        <taxon>Chlorellales</taxon>
        <taxon>Chlorellaceae</taxon>
        <taxon>Chlorella clade</taxon>
        <taxon>Chlorella</taxon>
    </lineage>
</organism>
<dbReference type="OrthoDB" id="515100at2759"/>
<gene>
    <name evidence="9" type="ORF">D9Q98_003776</name>
</gene>
<dbReference type="PANTHER" id="PTHR14240:SF1">
    <property type="entry name" value="PROTEIN FANTOM-RELATED"/>
    <property type="match status" value="1"/>
</dbReference>
<feature type="region of interest" description="Disordered" evidence="7">
    <location>
        <begin position="449"/>
        <end position="484"/>
    </location>
</feature>
<feature type="region of interest" description="Disordered" evidence="7">
    <location>
        <begin position="1"/>
        <end position="39"/>
    </location>
</feature>
<keyword evidence="10" id="KW-1185">Reference proteome</keyword>
<feature type="coiled-coil region" evidence="6">
    <location>
        <begin position="54"/>
        <end position="135"/>
    </location>
</feature>
<evidence type="ECO:0000259" key="8">
    <source>
        <dbReference type="Pfam" id="PF11618"/>
    </source>
</evidence>
<feature type="compositionally biased region" description="Basic and acidic residues" evidence="7">
    <location>
        <begin position="279"/>
        <end position="290"/>
    </location>
</feature>
<reference evidence="9" key="2">
    <citation type="submission" date="2020-11" db="EMBL/GenBank/DDBJ databases">
        <authorList>
            <person name="Cecchin M."/>
            <person name="Marcolungo L."/>
            <person name="Rossato M."/>
            <person name="Girolomoni L."/>
            <person name="Cosentino E."/>
            <person name="Cuine S."/>
            <person name="Li-Beisson Y."/>
            <person name="Delledonne M."/>
            <person name="Ballottari M."/>
        </authorList>
    </citation>
    <scope>NUCLEOTIDE SEQUENCE</scope>
    <source>
        <strain evidence="9">211/11P</strain>
        <tissue evidence="9">Whole cell</tissue>
    </source>
</reference>
<comment type="caution">
    <text evidence="9">The sequence shown here is derived from an EMBL/GenBank/DDBJ whole genome shotgun (WGS) entry which is preliminary data.</text>
</comment>
<dbReference type="InterPro" id="IPR021656">
    <property type="entry name" value="C2-C2_1"/>
</dbReference>
<evidence type="ECO:0000256" key="7">
    <source>
        <dbReference type="SAM" id="MobiDB-lite"/>
    </source>
</evidence>
<name>A0A9D4TQS8_CHLVU</name>
<protein>
    <recommendedName>
        <fullName evidence="8">RPGR-interacting protein 1 first C2 domain-containing protein</fullName>
    </recommendedName>
</protein>
<dbReference type="Pfam" id="PF11618">
    <property type="entry name" value="C2-C2_1"/>
    <property type="match status" value="1"/>
</dbReference>
<sequence length="868" mass="90551">MGLGSESSRASLPSRQQPAPRPSTATKLSGSSTPQQQDALLSMREEWMQAKKSEQVAEHKLRQMAAQLARTEEAAKRILTRTDPSARGGTAAALLEAERQLVGLRAEHAEQAAQLAVARRQATDHKRQAGELKKRLEVATADQRRLALQLGRMQAGGGSAGSAFRRPLAPPAPATGSLAQAAHAGNGGSPSGTSGSVTHSAALRGQGDEAVAAGDMCGKEAALAEAAWRFAQQQEQLAAALEQGRQLKEQLRQQELTVQQQAQQLTALLEQHAQPAADLDSKHSGQEGSRRPAAGTSPLCKQAAATQILGCRLDHSSGSSSTCAADCAAAEAPGCDVQALRVKYLKSKSAVESLAASHTRLLRQLESSRAEAAAAQAQHRHHLLQLQAGGGGMPLQQGPEQGCGFNGPSGAQLLHLRQQLAVACHRAEWLQIELDASQSRLAVYEAHAAAAASPPQPGQQLWGQPDLPRQQQQQQQQPECEDAAGLSPHQTIVELHLHAAELQPDLLLPAGGAAGGGDGCSPPFSFLTADFFDCSTQLTQLAEGCRPLYNTTLQFVAGCSPALLSHLATGSVRVELHRCQPDADGGLAADYSTAASADIPLASLLRSTGGASEGPRAYQQATLRSTQGGAPCGTLRYALAALRPIVCQPGASLAHGSPKQQRSWPEGSSGCFPGCGTQPRAQHSTAQRRAEGGSQGLAVPADNAVPIPKMLRVDVLGCRDLLPAAGSPADPAAMQPRVSLLMVPDAAADTGNRGAHLPPLPLHDTPCAYETGRASGGTGTQPEWTSECASFAVDGRRAARGECRLQAVVFDDAVKEGGGPEESVIGVVHIHLTPHTTPAAGSTALHPLLHPVSGRHAGLLELGWVWED</sequence>
<evidence type="ECO:0000313" key="10">
    <source>
        <dbReference type="Proteomes" id="UP001055712"/>
    </source>
</evidence>
<evidence type="ECO:0000256" key="3">
    <source>
        <dbReference type="ARBA" id="ARBA00023054"/>
    </source>
</evidence>
<proteinExistence type="inferred from homology"/>
<evidence type="ECO:0000256" key="2">
    <source>
        <dbReference type="ARBA" id="ARBA00006042"/>
    </source>
</evidence>
<evidence type="ECO:0000256" key="4">
    <source>
        <dbReference type="ARBA" id="ARBA00023069"/>
    </source>
</evidence>
<dbReference type="AlphaFoldDB" id="A0A9D4TQS8"/>
<dbReference type="PANTHER" id="PTHR14240">
    <property type="entry name" value="RETINITIS PIGMENTOSA GTPASE REGULATOR-INTERACTING PROTEIN"/>
    <property type="match status" value="1"/>
</dbReference>
<dbReference type="EMBL" id="SIDB01000005">
    <property type="protein sequence ID" value="KAI3432214.1"/>
    <property type="molecule type" value="Genomic_DNA"/>
</dbReference>
<feature type="domain" description="RPGR-interacting protein 1 first C2" evidence="8">
    <location>
        <begin position="486"/>
        <end position="639"/>
    </location>
</feature>
<feature type="region of interest" description="Disordered" evidence="7">
    <location>
        <begin position="272"/>
        <end position="298"/>
    </location>
</feature>
<dbReference type="Gene3D" id="2.60.40.150">
    <property type="entry name" value="C2 domain"/>
    <property type="match status" value="1"/>
</dbReference>
<evidence type="ECO:0000256" key="6">
    <source>
        <dbReference type="SAM" id="Coils"/>
    </source>
</evidence>
<evidence type="ECO:0000256" key="5">
    <source>
        <dbReference type="ARBA" id="ARBA00023273"/>
    </source>
</evidence>
<dbReference type="InterPro" id="IPR035892">
    <property type="entry name" value="C2_domain_sf"/>
</dbReference>
<keyword evidence="4" id="KW-0969">Cilium</keyword>
<dbReference type="GO" id="GO:0005856">
    <property type="term" value="C:cytoskeleton"/>
    <property type="evidence" value="ECO:0007669"/>
    <property type="project" value="UniProtKB-ARBA"/>
</dbReference>
<dbReference type="GO" id="GO:1905515">
    <property type="term" value="P:non-motile cilium assembly"/>
    <property type="evidence" value="ECO:0007669"/>
    <property type="project" value="TreeGrafter"/>
</dbReference>
<keyword evidence="5" id="KW-0966">Cell projection</keyword>
<feature type="compositionally biased region" description="Low complexity" evidence="7">
    <location>
        <begin position="449"/>
        <end position="477"/>
    </location>
</feature>
<feature type="coiled-coil region" evidence="6">
    <location>
        <begin position="230"/>
        <end position="271"/>
    </location>
</feature>
<keyword evidence="3 6" id="KW-0175">Coiled coil</keyword>
<dbReference type="InterPro" id="IPR031139">
    <property type="entry name" value="RPGRIP1_fam"/>
</dbReference>
<dbReference type="SUPFAM" id="SSF49562">
    <property type="entry name" value="C2 domain (Calcium/lipid-binding domain, CaLB)"/>
    <property type="match status" value="1"/>
</dbReference>
<feature type="region of interest" description="Disordered" evidence="7">
    <location>
        <begin position="653"/>
        <end position="699"/>
    </location>
</feature>
<evidence type="ECO:0000313" key="9">
    <source>
        <dbReference type="EMBL" id="KAI3432214.1"/>
    </source>
</evidence>
<accession>A0A9D4TQS8</accession>
<comment type="subcellular location">
    <subcellularLocation>
        <location evidence="1">Cell projection</location>
        <location evidence="1">Cilium</location>
    </subcellularLocation>
</comment>
<dbReference type="GO" id="GO:0035869">
    <property type="term" value="C:ciliary transition zone"/>
    <property type="evidence" value="ECO:0007669"/>
    <property type="project" value="TreeGrafter"/>
</dbReference>
<comment type="similarity">
    <text evidence="2">Belongs to the RPGRIP1 family.</text>
</comment>
<feature type="region of interest" description="Disordered" evidence="7">
    <location>
        <begin position="156"/>
        <end position="199"/>
    </location>
</feature>
<dbReference type="Proteomes" id="UP001055712">
    <property type="component" value="Unassembled WGS sequence"/>
</dbReference>
<evidence type="ECO:0000256" key="1">
    <source>
        <dbReference type="ARBA" id="ARBA00004138"/>
    </source>
</evidence>
<reference evidence="9" key="1">
    <citation type="journal article" date="2019" name="Plant J.">
        <title>Chlorella vulgaris genome assembly and annotation reveals the molecular basis for metabolic acclimation to high light conditions.</title>
        <authorList>
            <person name="Cecchin M."/>
            <person name="Marcolungo L."/>
            <person name="Rossato M."/>
            <person name="Girolomoni L."/>
            <person name="Cosentino E."/>
            <person name="Cuine S."/>
            <person name="Li-Beisson Y."/>
            <person name="Delledonne M."/>
            <person name="Ballottari M."/>
        </authorList>
    </citation>
    <scope>NUCLEOTIDE SEQUENCE</scope>
    <source>
        <strain evidence="9">211/11P</strain>
    </source>
</reference>